<proteinExistence type="predicted"/>
<sequence>MNKRFIFTALMTILVEAFITWLFSYKTGYSFLELTFFVGIIFTGLLLIYAKRESITRFFKMKPKDPLADENDLTQNPFFMGTVIYTSFSFIAIFISYLLWIQNHS</sequence>
<name>A0A1I3RPS5_9BACL</name>
<accession>A0A1I3RPS5</accession>
<keyword evidence="1" id="KW-0812">Transmembrane</keyword>
<organism evidence="2 3">
    <name type="scientific">Thermoflavimicrobium dichotomicum</name>
    <dbReference type="NCBI Taxonomy" id="46223"/>
    <lineage>
        <taxon>Bacteria</taxon>
        <taxon>Bacillati</taxon>
        <taxon>Bacillota</taxon>
        <taxon>Bacilli</taxon>
        <taxon>Bacillales</taxon>
        <taxon>Thermoactinomycetaceae</taxon>
        <taxon>Thermoflavimicrobium</taxon>
    </lineage>
</organism>
<protein>
    <submittedName>
        <fullName evidence="2">Uncharacterized protein</fullName>
    </submittedName>
</protein>
<evidence type="ECO:0000256" key="1">
    <source>
        <dbReference type="SAM" id="Phobius"/>
    </source>
</evidence>
<gene>
    <name evidence="2" type="ORF">SAMN05421852_11094</name>
</gene>
<feature type="transmembrane region" description="Helical" evidence="1">
    <location>
        <begin position="29"/>
        <end position="50"/>
    </location>
</feature>
<dbReference type="RefSeq" id="WP_093230386.1">
    <property type="nucleotide sequence ID" value="NZ_FORR01000010.1"/>
</dbReference>
<feature type="transmembrane region" description="Helical" evidence="1">
    <location>
        <begin position="78"/>
        <end position="100"/>
    </location>
</feature>
<dbReference type="Proteomes" id="UP000199545">
    <property type="component" value="Unassembled WGS sequence"/>
</dbReference>
<dbReference type="OrthoDB" id="9937110at2"/>
<reference evidence="2 3" key="1">
    <citation type="submission" date="2016-10" db="EMBL/GenBank/DDBJ databases">
        <authorList>
            <person name="de Groot N.N."/>
        </authorList>
    </citation>
    <scope>NUCLEOTIDE SEQUENCE [LARGE SCALE GENOMIC DNA]</scope>
    <source>
        <strain evidence="2 3">DSM 44778</strain>
    </source>
</reference>
<dbReference type="EMBL" id="FORR01000010">
    <property type="protein sequence ID" value="SFJ47186.1"/>
    <property type="molecule type" value="Genomic_DNA"/>
</dbReference>
<keyword evidence="1" id="KW-1133">Transmembrane helix</keyword>
<dbReference type="AlphaFoldDB" id="A0A1I3RPS5"/>
<evidence type="ECO:0000313" key="2">
    <source>
        <dbReference type="EMBL" id="SFJ47186.1"/>
    </source>
</evidence>
<feature type="transmembrane region" description="Helical" evidence="1">
    <location>
        <begin position="5"/>
        <end position="23"/>
    </location>
</feature>
<dbReference type="STRING" id="46223.SAMN05421852_11094"/>
<evidence type="ECO:0000313" key="3">
    <source>
        <dbReference type="Proteomes" id="UP000199545"/>
    </source>
</evidence>
<keyword evidence="3" id="KW-1185">Reference proteome</keyword>
<keyword evidence="1" id="KW-0472">Membrane</keyword>